<dbReference type="GO" id="GO:0005524">
    <property type="term" value="F:ATP binding"/>
    <property type="evidence" value="ECO:0007669"/>
    <property type="project" value="InterPro"/>
</dbReference>
<proteinExistence type="inferred from homology"/>
<keyword evidence="1 12" id="KW-0240">DNA-directed RNA polymerase</keyword>
<evidence type="ECO:0000256" key="9">
    <source>
        <dbReference type="ARBA" id="ARBA00022842"/>
    </source>
</evidence>
<dbReference type="GO" id="GO:0008270">
    <property type="term" value="F:zinc ion binding"/>
    <property type="evidence" value="ECO:0007669"/>
    <property type="project" value="UniProtKB-UniRule"/>
</dbReference>
<keyword evidence="4 12" id="KW-0548">Nucleotidyltransferase</keyword>
<comment type="caution">
    <text evidence="16">The sequence shown here is derived from an EMBL/GenBank/DDBJ whole genome shotgun (WGS) entry which is preliminary data.</text>
</comment>
<gene>
    <name evidence="12" type="primary">dnaG</name>
    <name evidence="16" type="ORF">AMD01_14190</name>
</gene>
<comment type="function">
    <text evidence="12 13">RNA polymerase that catalyzes the synthesis of short RNA molecules used as primers for DNA polymerase during DNA replication.</text>
</comment>
<dbReference type="InterPro" id="IPR013264">
    <property type="entry name" value="DNAG_N"/>
</dbReference>
<dbReference type="SUPFAM" id="SSF57783">
    <property type="entry name" value="Zinc beta-ribbon"/>
    <property type="match status" value="1"/>
</dbReference>
<keyword evidence="5 12" id="KW-0235">DNA replication</keyword>
<evidence type="ECO:0000256" key="12">
    <source>
        <dbReference type="HAMAP-Rule" id="MF_00974"/>
    </source>
</evidence>
<dbReference type="FunFam" id="3.90.580.10:FF:000001">
    <property type="entry name" value="DNA primase"/>
    <property type="match status" value="1"/>
</dbReference>
<dbReference type="InterPro" id="IPR030846">
    <property type="entry name" value="DnaG_bac"/>
</dbReference>
<feature type="domain" description="Toprim" evidence="15">
    <location>
        <begin position="260"/>
        <end position="341"/>
    </location>
</feature>
<dbReference type="InterPro" id="IPR006295">
    <property type="entry name" value="DNA_primase_DnaG"/>
</dbReference>
<feature type="zinc finger region" description="CHC2-type" evidence="12 14">
    <location>
        <begin position="40"/>
        <end position="64"/>
    </location>
</feature>
<protein>
    <recommendedName>
        <fullName evidence="12 13">DNA primase</fullName>
        <ecNumber evidence="12">2.7.7.101</ecNumber>
    </recommendedName>
</protein>
<dbReference type="PROSITE" id="PS50880">
    <property type="entry name" value="TOPRIM"/>
    <property type="match status" value="1"/>
</dbReference>
<dbReference type="FunFam" id="3.90.980.10:FF:000001">
    <property type="entry name" value="DNA primase"/>
    <property type="match status" value="1"/>
</dbReference>
<keyword evidence="2 12" id="KW-0639">Primosome</keyword>
<dbReference type="InterPro" id="IPR006171">
    <property type="entry name" value="TOPRIM_dom"/>
</dbReference>
<dbReference type="Gene3D" id="6.10.140.360">
    <property type="match status" value="1"/>
</dbReference>
<dbReference type="GO" id="GO:0006269">
    <property type="term" value="P:DNA replication, synthesis of primer"/>
    <property type="evidence" value="ECO:0007669"/>
    <property type="project" value="UniProtKB-UniRule"/>
</dbReference>
<dbReference type="InterPro" id="IPR019475">
    <property type="entry name" value="DNA_primase_DnaB-bd"/>
</dbReference>
<evidence type="ECO:0000256" key="13">
    <source>
        <dbReference type="PIRNR" id="PIRNR002811"/>
    </source>
</evidence>
<dbReference type="RefSeq" id="WP_053402085.1">
    <property type="nucleotide sequence ID" value="NZ_JAUKEN010000001.1"/>
</dbReference>
<keyword evidence="3 12" id="KW-0808">Transferase</keyword>
<dbReference type="SUPFAM" id="SSF56731">
    <property type="entry name" value="DNA primase core"/>
    <property type="match status" value="1"/>
</dbReference>
<dbReference type="Gene3D" id="1.10.860.10">
    <property type="entry name" value="DNAb Helicase, Chain A"/>
    <property type="match status" value="1"/>
</dbReference>
<keyword evidence="7 12" id="KW-0863">Zinc-finger</keyword>
<dbReference type="Gene3D" id="3.40.1360.10">
    <property type="match status" value="1"/>
</dbReference>
<organism evidence="16 17">
    <name type="scientific">Priestia koreensis</name>
    <dbReference type="NCBI Taxonomy" id="284581"/>
    <lineage>
        <taxon>Bacteria</taxon>
        <taxon>Bacillati</taxon>
        <taxon>Bacillota</taxon>
        <taxon>Bacilli</taxon>
        <taxon>Bacillales</taxon>
        <taxon>Bacillaceae</taxon>
        <taxon>Priestia</taxon>
    </lineage>
</organism>
<dbReference type="GO" id="GO:1990077">
    <property type="term" value="C:primosome complex"/>
    <property type="evidence" value="ECO:0007669"/>
    <property type="project" value="UniProtKB-KW"/>
</dbReference>
<dbReference type="Pfam" id="PF13155">
    <property type="entry name" value="Toprim_2"/>
    <property type="match status" value="1"/>
</dbReference>
<dbReference type="Gene3D" id="3.90.580.10">
    <property type="entry name" value="Zinc finger, CHC2-type domain"/>
    <property type="match status" value="1"/>
</dbReference>
<evidence type="ECO:0000256" key="1">
    <source>
        <dbReference type="ARBA" id="ARBA00022478"/>
    </source>
</evidence>
<dbReference type="SMART" id="SM00493">
    <property type="entry name" value="TOPRIM"/>
    <property type="match status" value="1"/>
</dbReference>
<evidence type="ECO:0000256" key="2">
    <source>
        <dbReference type="ARBA" id="ARBA00022515"/>
    </source>
</evidence>
<dbReference type="InterPro" id="IPR036977">
    <property type="entry name" value="DNA_primase_Znf_CHC2"/>
</dbReference>
<evidence type="ECO:0000256" key="14">
    <source>
        <dbReference type="PIRSR" id="PIRSR002811-1"/>
    </source>
</evidence>
<dbReference type="PATRIC" id="fig|284581.3.peg.3909"/>
<accession>A0A0M0KYI4</accession>
<comment type="domain">
    <text evidence="12">Contains an N-terminal zinc-binding domain, a central core domain that contains the primase activity, and a C-terminal DnaB-binding domain.</text>
</comment>
<dbReference type="InterPro" id="IPR002694">
    <property type="entry name" value="Znf_CHC2"/>
</dbReference>
<evidence type="ECO:0000256" key="3">
    <source>
        <dbReference type="ARBA" id="ARBA00022679"/>
    </source>
</evidence>
<dbReference type="Pfam" id="PF08275">
    <property type="entry name" value="DNAG_N"/>
    <property type="match status" value="1"/>
</dbReference>
<dbReference type="STRING" id="284581.AMD01_14190"/>
<dbReference type="GO" id="GO:0003678">
    <property type="term" value="F:DNA helicase activity"/>
    <property type="evidence" value="ECO:0007669"/>
    <property type="project" value="InterPro"/>
</dbReference>
<comment type="catalytic activity">
    <reaction evidence="12">
        <text>ssDNA + n NTP = ssDNA/pppN(pN)n-1 hybrid + (n-1) diphosphate.</text>
        <dbReference type="EC" id="2.7.7.101"/>
    </reaction>
</comment>
<dbReference type="SUPFAM" id="SSF48024">
    <property type="entry name" value="N-terminal domain of DnaB helicase"/>
    <property type="match status" value="1"/>
</dbReference>
<dbReference type="HAMAP" id="MF_00974">
    <property type="entry name" value="DNA_primase_DnaG"/>
    <property type="match status" value="1"/>
</dbReference>
<evidence type="ECO:0000256" key="5">
    <source>
        <dbReference type="ARBA" id="ARBA00022705"/>
    </source>
</evidence>
<keyword evidence="8 12" id="KW-0862">Zinc</keyword>
<dbReference type="GO" id="GO:0003677">
    <property type="term" value="F:DNA binding"/>
    <property type="evidence" value="ECO:0007669"/>
    <property type="project" value="UniProtKB-KW"/>
</dbReference>
<keyword evidence="9" id="KW-0460">Magnesium</keyword>
<keyword evidence="17" id="KW-1185">Reference proteome</keyword>
<dbReference type="NCBIfam" id="TIGR01391">
    <property type="entry name" value="dnaG"/>
    <property type="match status" value="1"/>
</dbReference>
<keyword evidence="11 12" id="KW-0804">Transcription</keyword>
<comment type="cofactor">
    <cofactor evidence="12 13 14">
        <name>Zn(2+)</name>
        <dbReference type="ChEBI" id="CHEBI:29105"/>
    </cofactor>
    <text evidence="12 13 14">Binds 1 zinc ion per monomer.</text>
</comment>
<evidence type="ECO:0000256" key="11">
    <source>
        <dbReference type="ARBA" id="ARBA00023163"/>
    </source>
</evidence>
<evidence type="ECO:0000256" key="6">
    <source>
        <dbReference type="ARBA" id="ARBA00022723"/>
    </source>
</evidence>
<comment type="subunit">
    <text evidence="12">Monomer. Interacts with DnaB.</text>
</comment>
<evidence type="ECO:0000256" key="7">
    <source>
        <dbReference type="ARBA" id="ARBA00022771"/>
    </source>
</evidence>
<keyword evidence="10 12" id="KW-0238">DNA-binding</keyword>
<sequence length="600" mass="68634">MVNRVPDVVIDQIRNSVDIVDVIGDYVQLKKQGRNYFGLCPFHGENTPSFSVSADKQIYHCFGCGAGGNAFSFLMELEGLSFTEAVRTVAEKADIPFEYEEQLPSSSTPKPSNKMIEAHDLLRKFYHHLLVNTKEGQEAYDYLIGRGFTREVIDEFEIGFALDSWEFVTKFLTKRGYEPEELEKAGILVKREGKDSYLDRFRNRIMFPLADLQGKTVAFSGRILGEGQPKYLNTPETSIFSKGKILYNFHRAKKHIRKNQEVILLEGYADVIAAHKAGCFNGVATMGTALTEEQAATIKRNVENVIICYDSDGAGIEAAYKAGQVLTKVGCTVKVAVMPSGYDPDDYVNQYGTEAFRGEVLEASLTLMAFKMRYLRRGKNLQNEAERIRYIDEVVKEISLLPRAVERDHYLRQISQEFSLSLDALKQETQQNNRFEKRKKDNDHVDRNTIARPAVIQSKLLPAYQNAERFLIAHMLKDRDVAFRVQDALQGNFNVEEHRAIVTYLYAFYEEGHEPELSLFMQKLEDPKLSRLASQLAMIDVDEEITEQVLNDYIQQVLIYPKWLTIKEKEQEKQAAERQKDYLKAASIAMEIIQLKKLLK</sequence>
<evidence type="ECO:0000256" key="8">
    <source>
        <dbReference type="ARBA" id="ARBA00022833"/>
    </source>
</evidence>
<dbReference type="CDD" id="cd03364">
    <property type="entry name" value="TOPRIM_DnaG_primases"/>
    <property type="match status" value="1"/>
</dbReference>
<dbReference type="PIRSF" id="PIRSF002811">
    <property type="entry name" value="DnaG"/>
    <property type="match status" value="1"/>
</dbReference>
<evidence type="ECO:0000256" key="10">
    <source>
        <dbReference type="ARBA" id="ARBA00023125"/>
    </source>
</evidence>
<dbReference type="InterPro" id="IPR034151">
    <property type="entry name" value="TOPRIM_DnaG_bac"/>
</dbReference>
<keyword evidence="6 12" id="KW-0479">Metal-binding</keyword>
<dbReference type="GO" id="GO:0000428">
    <property type="term" value="C:DNA-directed RNA polymerase complex"/>
    <property type="evidence" value="ECO:0007669"/>
    <property type="project" value="UniProtKB-KW"/>
</dbReference>
<comment type="similarity">
    <text evidence="12 13">Belongs to the DnaG primase family.</text>
</comment>
<dbReference type="EC" id="2.7.7.101" evidence="12"/>
<evidence type="ECO:0000259" key="15">
    <source>
        <dbReference type="PROSITE" id="PS50880"/>
    </source>
</evidence>
<evidence type="ECO:0000256" key="4">
    <source>
        <dbReference type="ARBA" id="ARBA00022695"/>
    </source>
</evidence>
<dbReference type="Proteomes" id="UP000037558">
    <property type="component" value="Unassembled WGS sequence"/>
</dbReference>
<dbReference type="EMBL" id="LILC01000019">
    <property type="protein sequence ID" value="KOO43886.1"/>
    <property type="molecule type" value="Genomic_DNA"/>
</dbReference>
<dbReference type="InterPro" id="IPR016136">
    <property type="entry name" value="DNA_helicase_N/primase_C"/>
</dbReference>
<dbReference type="OrthoDB" id="9803773at2"/>
<dbReference type="Pfam" id="PF10410">
    <property type="entry name" value="DnaB_bind"/>
    <property type="match status" value="1"/>
</dbReference>
<dbReference type="SMART" id="SM00400">
    <property type="entry name" value="ZnF_CHCC"/>
    <property type="match status" value="1"/>
</dbReference>
<dbReference type="GO" id="GO:0003899">
    <property type="term" value="F:DNA-directed RNA polymerase activity"/>
    <property type="evidence" value="ECO:0007669"/>
    <property type="project" value="UniProtKB-UniRule"/>
</dbReference>
<dbReference type="PANTHER" id="PTHR30313:SF2">
    <property type="entry name" value="DNA PRIMASE"/>
    <property type="match status" value="1"/>
</dbReference>
<dbReference type="InterPro" id="IPR036185">
    <property type="entry name" value="DNA_heli_DnaB-like_N_sf"/>
</dbReference>
<dbReference type="Pfam" id="PF01807">
    <property type="entry name" value="Zn_ribbon_DnaG"/>
    <property type="match status" value="1"/>
</dbReference>
<name>A0A0M0KYI4_9BACI</name>
<reference evidence="17" key="1">
    <citation type="submission" date="2015-08" db="EMBL/GenBank/DDBJ databases">
        <title>Fjat-14210 dsm16467.</title>
        <authorList>
            <person name="Liu B."/>
            <person name="Wang J."/>
            <person name="Zhu Y."/>
            <person name="Liu G."/>
            <person name="Chen Q."/>
            <person name="Chen Z."/>
            <person name="Lan J."/>
            <person name="Che J."/>
            <person name="Ge C."/>
            <person name="Shi H."/>
            <person name="Pan Z."/>
            <person name="Liu X."/>
        </authorList>
    </citation>
    <scope>NUCLEOTIDE SEQUENCE [LARGE SCALE GENOMIC DNA]</scope>
    <source>
        <strain evidence="17">DSM 16467</strain>
    </source>
</reference>
<dbReference type="PANTHER" id="PTHR30313">
    <property type="entry name" value="DNA PRIMASE"/>
    <property type="match status" value="1"/>
</dbReference>
<dbReference type="GO" id="GO:0005737">
    <property type="term" value="C:cytoplasm"/>
    <property type="evidence" value="ECO:0007669"/>
    <property type="project" value="TreeGrafter"/>
</dbReference>
<dbReference type="Gene3D" id="3.90.980.10">
    <property type="entry name" value="DNA primase, catalytic core, N-terminal domain"/>
    <property type="match status" value="1"/>
</dbReference>
<dbReference type="InterPro" id="IPR050219">
    <property type="entry name" value="DnaG_primase"/>
</dbReference>
<dbReference type="InterPro" id="IPR037068">
    <property type="entry name" value="DNA_primase_core_N_sf"/>
</dbReference>
<evidence type="ECO:0000313" key="17">
    <source>
        <dbReference type="Proteomes" id="UP000037558"/>
    </source>
</evidence>
<dbReference type="AlphaFoldDB" id="A0A0M0KYI4"/>
<evidence type="ECO:0000313" key="16">
    <source>
        <dbReference type="EMBL" id="KOO43886.1"/>
    </source>
</evidence>